<dbReference type="Gene3D" id="3.40.50.261">
    <property type="entry name" value="Succinyl-CoA synthetase domains"/>
    <property type="match status" value="2"/>
</dbReference>
<gene>
    <name evidence="3" type="ORF">D9V37_02085</name>
</gene>
<name>A0A3L8P5U5_9ACTN</name>
<dbReference type="PROSITE" id="PS50975">
    <property type="entry name" value="ATP_GRASP"/>
    <property type="match status" value="1"/>
</dbReference>
<accession>A0A3L8P5U5</accession>
<dbReference type="SUPFAM" id="SSF51735">
    <property type="entry name" value="NAD(P)-binding Rossmann-fold domains"/>
    <property type="match status" value="1"/>
</dbReference>
<dbReference type="Gene3D" id="3.30.1490.20">
    <property type="entry name" value="ATP-grasp fold, A domain"/>
    <property type="match status" value="1"/>
</dbReference>
<dbReference type="InterPro" id="IPR011761">
    <property type="entry name" value="ATP-grasp"/>
</dbReference>
<protein>
    <submittedName>
        <fullName evidence="3">CoA-binding protein</fullName>
    </submittedName>
</protein>
<sequence length="699" mass="70518">MACQESHRFATAGDPVDLSALFDPASIAVVGASADPAKWGHILSRRAVESASSVRRREVALVNRAGVPVLGRATYESLAAAHAGLGTSLELVVVCVPAAALVATVAEAVASGARAIVAITAGLAEMGADGARLEAEAVAVARAGGAVLVGPNCLGVADTGAGLQLGHARLPAGEVTVLSQSGNLVLDLADLLAQRDLGVARFVSLGNQAQLTVVEAMRGCLDHDGTRAVALYVEDVVDGRAFVAAAGELVRAGKPVVLLSPGRSEAAVRSAVSHTGSMTSASQVVDAACVAAGVRRVDDPVRMADLLEGLLGRRRLQGRRVAVVTDGGGHGAVAADALVDAGLEVPLLEPVTRERLRSVLRPSSTTSNPVDLAGAGDRDPTAYALAVTSLLDAADVDGVLLTGWFGGYSSQADGPGELELAAAATIAEAVTAQPKALVVHTVFPDSPTALVLRAAGVPVHRDVRRAAGLLAALSAVDSPGSPDLPAPAAPVSDLGYAAARTLLTEAGLRFPVAREVVDAADIEAAVRQTGFPLVLKALGAVHKSDSGGVVLGLTDLAAARAAYADLVQRLDPPSVSVEAMADLGAGVEVIAGCVRDRTFGPVLLVGLGGVHAEVLADTACALPPVTAARARELLLSLRAAPLLTGVRGRPPVDLDALAEAVGVVSRVAAAHPELVEIEVNPLLALPSGCLALDARLVPR</sequence>
<dbReference type="GO" id="GO:0046872">
    <property type="term" value="F:metal ion binding"/>
    <property type="evidence" value="ECO:0007669"/>
    <property type="project" value="InterPro"/>
</dbReference>
<dbReference type="RefSeq" id="WP_121804451.1">
    <property type="nucleotide sequence ID" value="NZ_RDBE01000001.1"/>
</dbReference>
<dbReference type="InterPro" id="IPR013815">
    <property type="entry name" value="ATP_grasp_subdomain_1"/>
</dbReference>
<dbReference type="InterPro" id="IPR036291">
    <property type="entry name" value="NAD(P)-bd_dom_sf"/>
</dbReference>
<organism evidence="3 4">
    <name type="scientific">Nocardioides mangrovicus</name>
    <dbReference type="NCBI Taxonomy" id="2478913"/>
    <lineage>
        <taxon>Bacteria</taxon>
        <taxon>Bacillati</taxon>
        <taxon>Actinomycetota</taxon>
        <taxon>Actinomycetes</taxon>
        <taxon>Propionibacteriales</taxon>
        <taxon>Nocardioidaceae</taxon>
        <taxon>Nocardioides</taxon>
    </lineage>
</organism>
<dbReference type="EMBL" id="RDBE01000001">
    <property type="protein sequence ID" value="RLV50770.1"/>
    <property type="molecule type" value="Genomic_DNA"/>
</dbReference>
<comment type="caution">
    <text evidence="3">The sequence shown here is derived from an EMBL/GenBank/DDBJ whole genome shotgun (WGS) entry which is preliminary data.</text>
</comment>
<dbReference type="PANTHER" id="PTHR42793:SF1">
    <property type="entry name" value="PEPTIDYL-LYSINE N-ACETYLTRANSFERASE PATZ"/>
    <property type="match status" value="1"/>
</dbReference>
<feature type="domain" description="ATP-grasp" evidence="2">
    <location>
        <begin position="500"/>
        <end position="549"/>
    </location>
</feature>
<keyword evidence="1" id="KW-0547">Nucleotide-binding</keyword>
<dbReference type="OrthoDB" id="190266at2"/>
<reference evidence="3 4" key="1">
    <citation type="submission" date="2018-10" db="EMBL/GenBank/DDBJ databases">
        <title>Marmoricola sp. 4Q3S-7 whole genome shotgun sequence.</title>
        <authorList>
            <person name="Li F."/>
        </authorList>
    </citation>
    <scope>NUCLEOTIDE SEQUENCE [LARGE SCALE GENOMIC DNA]</scope>
    <source>
        <strain evidence="3 4">4Q3S-7</strain>
    </source>
</reference>
<keyword evidence="4" id="KW-1185">Reference proteome</keyword>
<evidence type="ECO:0000256" key="1">
    <source>
        <dbReference type="PROSITE-ProRule" id="PRU00409"/>
    </source>
</evidence>
<evidence type="ECO:0000313" key="3">
    <source>
        <dbReference type="EMBL" id="RLV50770.1"/>
    </source>
</evidence>
<dbReference type="GO" id="GO:0043758">
    <property type="term" value="F:acetate-CoA ligase (ADP-forming) activity"/>
    <property type="evidence" value="ECO:0007669"/>
    <property type="project" value="InterPro"/>
</dbReference>
<proteinExistence type="predicted"/>
<dbReference type="SUPFAM" id="SSF56059">
    <property type="entry name" value="Glutathione synthetase ATP-binding domain-like"/>
    <property type="match status" value="1"/>
</dbReference>
<dbReference type="Pfam" id="PF19045">
    <property type="entry name" value="Ligase_CoA_2"/>
    <property type="match status" value="1"/>
</dbReference>
<dbReference type="GO" id="GO:0005524">
    <property type="term" value="F:ATP binding"/>
    <property type="evidence" value="ECO:0007669"/>
    <property type="project" value="UniProtKB-UniRule"/>
</dbReference>
<keyword evidence="1" id="KW-0067">ATP-binding</keyword>
<dbReference type="InterPro" id="IPR043938">
    <property type="entry name" value="Ligase_CoA_dom"/>
</dbReference>
<dbReference type="InterPro" id="IPR016102">
    <property type="entry name" value="Succinyl-CoA_synth-like"/>
</dbReference>
<dbReference type="Pfam" id="PF13380">
    <property type="entry name" value="CoA_binding_2"/>
    <property type="match status" value="1"/>
</dbReference>
<dbReference type="Proteomes" id="UP000281708">
    <property type="component" value="Unassembled WGS sequence"/>
</dbReference>
<dbReference type="InterPro" id="IPR003781">
    <property type="entry name" value="CoA-bd"/>
</dbReference>
<evidence type="ECO:0000313" key="4">
    <source>
        <dbReference type="Proteomes" id="UP000281708"/>
    </source>
</evidence>
<dbReference type="PANTHER" id="PTHR42793">
    <property type="entry name" value="COA BINDING DOMAIN CONTAINING PROTEIN"/>
    <property type="match status" value="1"/>
</dbReference>
<dbReference type="Pfam" id="PF13549">
    <property type="entry name" value="ATP-grasp_5"/>
    <property type="match status" value="1"/>
</dbReference>
<evidence type="ECO:0000259" key="2">
    <source>
        <dbReference type="PROSITE" id="PS50975"/>
    </source>
</evidence>
<dbReference type="SUPFAM" id="SSF52210">
    <property type="entry name" value="Succinyl-CoA synthetase domains"/>
    <property type="match status" value="2"/>
</dbReference>
<dbReference type="SMART" id="SM00881">
    <property type="entry name" value="CoA_binding"/>
    <property type="match status" value="1"/>
</dbReference>
<dbReference type="Gene3D" id="3.40.50.720">
    <property type="entry name" value="NAD(P)-binding Rossmann-like Domain"/>
    <property type="match status" value="1"/>
</dbReference>
<dbReference type="InterPro" id="IPR032875">
    <property type="entry name" value="Succ_CoA_lig_flav_dom"/>
</dbReference>
<dbReference type="Gene3D" id="3.30.470.20">
    <property type="entry name" value="ATP-grasp fold, B domain"/>
    <property type="match status" value="1"/>
</dbReference>
<dbReference type="Pfam" id="PF13607">
    <property type="entry name" value="Succ_CoA_lig"/>
    <property type="match status" value="1"/>
</dbReference>
<dbReference type="AlphaFoldDB" id="A0A3L8P5U5"/>